<dbReference type="RefSeq" id="WP_045462875.1">
    <property type="nucleotide sequence ID" value="NZ_BBLT01000004.1"/>
</dbReference>
<dbReference type="Proteomes" id="UP000030185">
    <property type="component" value="Unassembled WGS sequence"/>
</dbReference>
<dbReference type="PANTHER" id="PTHR30294:SF29">
    <property type="entry name" value="MULTIDRUG ABC TRANSPORTER PERMEASE YBHS-RELATED"/>
    <property type="match status" value="1"/>
</dbReference>
<evidence type="ECO:0000256" key="6">
    <source>
        <dbReference type="SAM" id="Phobius"/>
    </source>
</evidence>
<evidence type="ECO:0000256" key="1">
    <source>
        <dbReference type="ARBA" id="ARBA00004651"/>
    </source>
</evidence>
<evidence type="ECO:0000256" key="2">
    <source>
        <dbReference type="ARBA" id="ARBA00022475"/>
    </source>
</evidence>
<dbReference type="PANTHER" id="PTHR30294">
    <property type="entry name" value="MEMBRANE COMPONENT OF ABC TRANSPORTER YHHJ-RELATED"/>
    <property type="match status" value="1"/>
</dbReference>
<dbReference type="NCBIfam" id="TIGR03518">
    <property type="entry name" value="ABC_perm_GldF"/>
    <property type="match status" value="1"/>
</dbReference>
<comment type="caution">
    <text evidence="7">The sequence shown here is derived from an EMBL/GenBank/DDBJ whole genome shotgun (WGS) entry which is preliminary data.</text>
</comment>
<feature type="transmembrane region" description="Helical" evidence="6">
    <location>
        <begin position="138"/>
        <end position="157"/>
    </location>
</feature>
<dbReference type="Pfam" id="PF12679">
    <property type="entry name" value="ABC2_membrane_2"/>
    <property type="match status" value="1"/>
</dbReference>
<dbReference type="STRING" id="153721.MYP_2215"/>
<feature type="transmembrane region" description="Helical" evidence="6">
    <location>
        <begin position="94"/>
        <end position="118"/>
    </location>
</feature>
<evidence type="ECO:0000313" key="7">
    <source>
        <dbReference type="EMBL" id="GAL84987.1"/>
    </source>
</evidence>
<dbReference type="InterPro" id="IPR019860">
    <property type="entry name" value="Motility-assoc_ABC_perm_GldF"/>
</dbReference>
<evidence type="ECO:0000313" key="8">
    <source>
        <dbReference type="Proteomes" id="UP000030185"/>
    </source>
</evidence>
<keyword evidence="4 6" id="KW-1133">Transmembrane helix</keyword>
<keyword evidence="2" id="KW-1003">Cell membrane</keyword>
<gene>
    <name evidence="7" type="ORF">MYP_2215</name>
</gene>
<name>A0A098LEX0_9BACT</name>
<evidence type="ECO:0000256" key="5">
    <source>
        <dbReference type="ARBA" id="ARBA00023136"/>
    </source>
</evidence>
<dbReference type="GO" id="GO:0140359">
    <property type="term" value="F:ABC-type transporter activity"/>
    <property type="evidence" value="ECO:0007669"/>
    <property type="project" value="InterPro"/>
</dbReference>
<keyword evidence="3 6" id="KW-0812">Transmembrane</keyword>
<comment type="subcellular location">
    <subcellularLocation>
        <location evidence="1">Cell membrane</location>
        <topology evidence="1">Multi-pass membrane protein</topology>
    </subcellularLocation>
</comment>
<feature type="transmembrane region" description="Helical" evidence="6">
    <location>
        <begin position="164"/>
        <end position="181"/>
    </location>
</feature>
<proteinExistence type="predicted"/>
<evidence type="ECO:0000256" key="3">
    <source>
        <dbReference type="ARBA" id="ARBA00022692"/>
    </source>
</evidence>
<protein>
    <submittedName>
        <fullName evidence="7">ABC transporter permease</fullName>
    </submittedName>
</protein>
<dbReference type="InterPro" id="IPR051449">
    <property type="entry name" value="ABC-2_transporter_component"/>
</dbReference>
<dbReference type="OrthoDB" id="9794512at2"/>
<sequence>MLSIFRKEINSFFNSLIAYLVISVFLTLIGLFLWVFPESSVFEFGFADLESLFAYGPIAFLLLIPAITMRTFAEEKREGTMELLLTRPVKDWEIILGKYLSSLALVLFSLMPTLIYYYSVYHLGSPVGNIDSAAVFSSYIGLFLLGAVFTSIGIFASAITRNQIVAFIIAVLLCYTLYDGMARAASVNFWAAQANILVKLGLSYHYEALSRGLIDSRNVLYFLSIIFIMLLSTRLVLGSRKW</sequence>
<accession>A0A098LEX0</accession>
<reference evidence="7 8" key="1">
    <citation type="submission" date="2014-09" db="EMBL/GenBank/DDBJ databases">
        <title>Sporocytophaga myxococcoides PG-01 genome sequencing.</title>
        <authorList>
            <person name="Liu L."/>
            <person name="Gao P.J."/>
            <person name="Chen G.J."/>
            <person name="Wang L.S."/>
        </authorList>
    </citation>
    <scope>NUCLEOTIDE SEQUENCE [LARGE SCALE GENOMIC DNA]</scope>
    <source>
        <strain evidence="7 8">PG-01</strain>
    </source>
</reference>
<keyword evidence="8" id="KW-1185">Reference proteome</keyword>
<keyword evidence="5 6" id="KW-0472">Membrane</keyword>
<feature type="transmembrane region" description="Helical" evidence="6">
    <location>
        <begin position="12"/>
        <end position="36"/>
    </location>
</feature>
<dbReference type="AlphaFoldDB" id="A0A098LEX0"/>
<feature type="transmembrane region" description="Helical" evidence="6">
    <location>
        <begin position="219"/>
        <end position="237"/>
    </location>
</feature>
<feature type="transmembrane region" description="Helical" evidence="6">
    <location>
        <begin position="52"/>
        <end position="73"/>
    </location>
</feature>
<dbReference type="EMBL" id="BBLT01000004">
    <property type="protein sequence ID" value="GAL84987.1"/>
    <property type="molecule type" value="Genomic_DNA"/>
</dbReference>
<dbReference type="GO" id="GO:0005886">
    <property type="term" value="C:plasma membrane"/>
    <property type="evidence" value="ECO:0007669"/>
    <property type="project" value="UniProtKB-SubCell"/>
</dbReference>
<dbReference type="eggNOG" id="COG1277">
    <property type="taxonomic scope" value="Bacteria"/>
</dbReference>
<organism evidence="7 8">
    <name type="scientific">Sporocytophaga myxococcoides</name>
    <dbReference type="NCBI Taxonomy" id="153721"/>
    <lineage>
        <taxon>Bacteria</taxon>
        <taxon>Pseudomonadati</taxon>
        <taxon>Bacteroidota</taxon>
        <taxon>Cytophagia</taxon>
        <taxon>Cytophagales</taxon>
        <taxon>Cytophagaceae</taxon>
        <taxon>Sporocytophaga</taxon>
    </lineage>
</organism>
<evidence type="ECO:0000256" key="4">
    <source>
        <dbReference type="ARBA" id="ARBA00022989"/>
    </source>
</evidence>